<evidence type="ECO:0000256" key="17">
    <source>
        <dbReference type="HAMAP-Rule" id="MF_00205"/>
    </source>
</evidence>
<reference evidence="19 20" key="1">
    <citation type="journal article" date="2016" name="Nat. Commun.">
        <title>Thousands of microbial genomes shed light on interconnected biogeochemical processes in an aquifer system.</title>
        <authorList>
            <person name="Anantharaman K."/>
            <person name="Brown C.T."/>
            <person name="Hug L.A."/>
            <person name="Sharon I."/>
            <person name="Castelle C.J."/>
            <person name="Probst A.J."/>
            <person name="Thomas B.C."/>
            <person name="Singh A."/>
            <person name="Wilkins M.J."/>
            <person name="Karaoz U."/>
            <person name="Brodie E.L."/>
            <person name="Williams K.H."/>
            <person name="Hubbard S.S."/>
            <person name="Banfield J.F."/>
        </authorList>
    </citation>
    <scope>NUCLEOTIDE SEQUENCE [LARGE SCALE GENOMIC DNA]</scope>
</reference>
<dbReference type="GO" id="GO:0005737">
    <property type="term" value="C:cytoplasm"/>
    <property type="evidence" value="ECO:0007669"/>
    <property type="project" value="UniProtKB-SubCell"/>
</dbReference>
<proteinExistence type="inferred from homology"/>
<evidence type="ECO:0000313" key="20">
    <source>
        <dbReference type="Proteomes" id="UP000176846"/>
    </source>
</evidence>
<feature type="zinc finger region" description="C4-type" evidence="17">
    <location>
        <begin position="786"/>
        <end position="812"/>
    </location>
</feature>
<evidence type="ECO:0000259" key="18">
    <source>
        <dbReference type="PROSITE" id="PS50893"/>
    </source>
</evidence>
<evidence type="ECO:0000256" key="14">
    <source>
        <dbReference type="ARBA" id="ARBA00038000"/>
    </source>
</evidence>
<comment type="subunit">
    <text evidence="17">Forms a heterotetramer with UvrB during the search for lesions.</text>
</comment>
<comment type="similarity">
    <text evidence="14 17">Belongs to the ABC transporter superfamily. UvrA family.</text>
</comment>
<keyword evidence="10 17" id="KW-0067">ATP-binding</keyword>
<dbReference type="PANTHER" id="PTHR43152">
    <property type="entry name" value="UVRABC SYSTEM PROTEIN A"/>
    <property type="match status" value="1"/>
</dbReference>
<comment type="function">
    <text evidence="17">The UvrABC repair system catalyzes the recognition and processing of DNA lesions. UvrA is an ATPase and a DNA-binding protein. A damage recognition complex composed of 2 UvrA and 2 UvrB subunits scans DNA for abnormalities. When the presence of a lesion has been verified by UvrB, the UvrA molecules dissociate.</text>
</comment>
<dbReference type="Gene3D" id="1.20.1580.10">
    <property type="entry name" value="ABC transporter ATPase like domain"/>
    <property type="match status" value="2"/>
</dbReference>
<dbReference type="AlphaFoldDB" id="A0A1F7UZL7"/>
<evidence type="ECO:0000256" key="12">
    <source>
        <dbReference type="ARBA" id="ARBA00023125"/>
    </source>
</evidence>
<evidence type="ECO:0000256" key="10">
    <source>
        <dbReference type="ARBA" id="ARBA00022840"/>
    </source>
</evidence>
<evidence type="ECO:0000256" key="8">
    <source>
        <dbReference type="ARBA" id="ARBA00022771"/>
    </source>
</evidence>
<keyword evidence="11 17" id="KW-0267">Excision nuclease</keyword>
<keyword evidence="12 17" id="KW-0238">DNA-binding</keyword>
<dbReference type="NCBIfam" id="TIGR00630">
    <property type="entry name" value="uvra"/>
    <property type="match status" value="1"/>
</dbReference>
<dbReference type="Gene3D" id="1.10.8.280">
    <property type="entry name" value="ABC transporter ATPase domain-like"/>
    <property type="match status" value="1"/>
</dbReference>
<keyword evidence="8 17" id="KW-0863">Zinc-finger</keyword>
<dbReference type="EMBL" id="MGEK01000001">
    <property type="protein sequence ID" value="OGL83197.1"/>
    <property type="molecule type" value="Genomic_DNA"/>
</dbReference>
<sequence>MSTYIRIKGARVHNLKNIDVEIPRDKLVVLTGISGSGKSSLAFDTIYAEGQRRYVESLSAYARQFLGLMDKPDVDQIDGLSPAISIDQKSVSHNPRSTVGTVTEIYDYLRLLFARVGHPHCPKCGKEIARQTIPQMTERILALREGKTMILAPLVRDQKGEHKRLLKEVEKAGYARVRFDGLFYTIPEAEALDIDKQKKHSLEVVVDRLELPAPSLGREPTVEGDLKTRLHEALEQALELGNGLVIIHPVTPESSDHLVRKEEGKVIKQATLGKILPLRAGSNGVHNAATEGDVLMSQHLACPDCGVDVPVLEPRDFSFNSPHGACPACTGLGTKLEIDPTLVIPNPRLAIAEGAIRPWQRSAASQYWYMDRLGEVAKRNGFSLRAPVKDLTKEQLDLVLHGTPLRRGFEGQAIDGQFEGVVPILMRRYFETDSEYMKREIESYMRVLPCPVCHGKRLKPEPLAVMVNKTSIAEVVALTIDRALDFFTSLEKPNALSNREGQIAKQILKEIKNRLTFLHNVGLDYLTLDRTATTLSGGEAQRIRLATQIGSSLVGVIYILDEPSIGLHQRDNAKLITTLKQLRDLGNTVLVVEHDEEIMRSADELIDIGPGAGEHGGHIVAQGSPAAVSRNPHSLTGQYLLGKKEIMPPVKYRSGNGREIVVAGAHEFNLKNINVHIPLGKFVVVTGVSGSGKSTLITEILSKALARQFYRSKDVPGKHKEIRGLEYLDKVITIDQSPIGRTPRSNPATYTGLFTPIRDLFASLPEAKIRGFRPGRFSFNVKGGRCEACRGEGLVAIAMQFLPDVYVECEECHGTRYMPAAMEVHYKGKNIAEILNMTVEEALKFFENIPSIKAKLSTLFEVGLGYIKLGQSATTLSGGEAQRVKLATELSRRATGKTLYILDEPTTGLHFEDVKNLLNVLHKLVDKGNSLIIIEHNLDVIKTGDWVIDLGPEGGDKGGEIVAEGTPRDVAKVKKSYTGQYLKKLFRN</sequence>
<gene>
    <name evidence="17" type="primary">uvrA</name>
    <name evidence="19" type="ORF">A2936_04650</name>
</gene>
<dbReference type="Gene3D" id="3.30.1490.20">
    <property type="entry name" value="ATP-grasp fold, A domain"/>
    <property type="match status" value="1"/>
</dbReference>
<dbReference type="InterPro" id="IPR013815">
    <property type="entry name" value="ATP_grasp_subdomain_1"/>
</dbReference>
<dbReference type="InterPro" id="IPR004602">
    <property type="entry name" value="UvrA"/>
</dbReference>
<feature type="zinc finger region" description="C4-type" evidence="17">
    <location>
        <begin position="302"/>
        <end position="329"/>
    </location>
</feature>
<dbReference type="PROSITE" id="PS00211">
    <property type="entry name" value="ABC_TRANSPORTER_1"/>
    <property type="match status" value="2"/>
</dbReference>
<dbReference type="InterPro" id="IPR017871">
    <property type="entry name" value="ABC_transporter-like_CS"/>
</dbReference>
<feature type="domain" description="ABC transporter" evidence="18">
    <location>
        <begin position="386"/>
        <end position="635"/>
    </location>
</feature>
<dbReference type="Pfam" id="PF17755">
    <property type="entry name" value="UvrA_DNA-bind"/>
    <property type="match status" value="1"/>
</dbReference>
<evidence type="ECO:0000256" key="13">
    <source>
        <dbReference type="ARBA" id="ARBA00023204"/>
    </source>
</evidence>
<protein>
    <recommendedName>
        <fullName evidence="15 17">UvrABC system protein A</fullName>
        <shortName evidence="17">UvrA protein</shortName>
    </recommendedName>
    <alternativeName>
        <fullName evidence="16 17">Excinuclease ABC subunit A</fullName>
    </alternativeName>
</protein>
<evidence type="ECO:0000256" key="3">
    <source>
        <dbReference type="ARBA" id="ARBA00022723"/>
    </source>
</evidence>
<feature type="binding site" evidence="17">
    <location>
        <begin position="32"/>
        <end position="39"/>
    </location>
    <ligand>
        <name>ATP</name>
        <dbReference type="ChEBI" id="CHEBI:30616"/>
    </ligand>
</feature>
<evidence type="ECO:0000256" key="4">
    <source>
        <dbReference type="ARBA" id="ARBA00022737"/>
    </source>
</evidence>
<dbReference type="GO" id="GO:0003677">
    <property type="term" value="F:DNA binding"/>
    <property type="evidence" value="ECO:0007669"/>
    <property type="project" value="UniProtKB-UniRule"/>
</dbReference>
<dbReference type="Gene3D" id="3.30.190.20">
    <property type="match status" value="1"/>
</dbReference>
<evidence type="ECO:0000256" key="15">
    <source>
        <dbReference type="ARBA" id="ARBA00039316"/>
    </source>
</evidence>
<dbReference type="NCBIfam" id="NF001503">
    <property type="entry name" value="PRK00349.1"/>
    <property type="match status" value="1"/>
</dbReference>
<dbReference type="GO" id="GO:0005524">
    <property type="term" value="F:ATP binding"/>
    <property type="evidence" value="ECO:0007669"/>
    <property type="project" value="UniProtKB-UniRule"/>
</dbReference>
<evidence type="ECO:0000256" key="5">
    <source>
        <dbReference type="ARBA" id="ARBA00022741"/>
    </source>
</evidence>
<dbReference type="CDD" id="cd03271">
    <property type="entry name" value="ABC_UvrA_II"/>
    <property type="match status" value="1"/>
</dbReference>
<dbReference type="GO" id="GO:0009380">
    <property type="term" value="C:excinuclease repair complex"/>
    <property type="evidence" value="ECO:0007669"/>
    <property type="project" value="InterPro"/>
</dbReference>
<dbReference type="InterPro" id="IPR027417">
    <property type="entry name" value="P-loop_NTPase"/>
</dbReference>
<feature type="binding site" evidence="17">
    <location>
        <begin position="687"/>
        <end position="694"/>
    </location>
    <ligand>
        <name>ATP</name>
        <dbReference type="ChEBI" id="CHEBI:30616"/>
    </ligand>
</feature>
<keyword evidence="7 17" id="KW-0228">DNA excision</keyword>
<dbReference type="GO" id="GO:0008270">
    <property type="term" value="F:zinc ion binding"/>
    <property type="evidence" value="ECO:0007669"/>
    <property type="project" value="UniProtKB-UniRule"/>
</dbReference>
<dbReference type="SUPFAM" id="SSF52540">
    <property type="entry name" value="P-loop containing nucleoside triphosphate hydrolases"/>
    <property type="match status" value="2"/>
</dbReference>
<evidence type="ECO:0000313" key="19">
    <source>
        <dbReference type="EMBL" id="OGL83197.1"/>
    </source>
</evidence>
<evidence type="ECO:0000256" key="16">
    <source>
        <dbReference type="ARBA" id="ARBA00042156"/>
    </source>
</evidence>
<dbReference type="CDD" id="cd03270">
    <property type="entry name" value="ABC_UvrA_I"/>
    <property type="match status" value="1"/>
</dbReference>
<keyword evidence="3 17" id="KW-0479">Metal-binding</keyword>
<dbReference type="PANTHER" id="PTHR43152:SF3">
    <property type="entry name" value="UVRABC SYSTEM PROTEIN A"/>
    <property type="match status" value="1"/>
</dbReference>
<comment type="subcellular location">
    <subcellularLocation>
        <location evidence="1 17">Cytoplasm</location>
    </subcellularLocation>
</comment>
<dbReference type="Pfam" id="PF17760">
    <property type="entry name" value="UvrA_inter"/>
    <property type="match status" value="1"/>
</dbReference>
<comment type="caution">
    <text evidence="19">The sequence shown here is derived from an EMBL/GenBank/DDBJ whole genome shotgun (WGS) entry which is preliminary data.</text>
</comment>
<dbReference type="PROSITE" id="PS50893">
    <property type="entry name" value="ABC_TRANSPORTER_2"/>
    <property type="match status" value="2"/>
</dbReference>
<dbReference type="GO" id="GO:0016887">
    <property type="term" value="F:ATP hydrolysis activity"/>
    <property type="evidence" value="ECO:0007669"/>
    <property type="project" value="InterPro"/>
</dbReference>
<keyword evidence="13 17" id="KW-0234">DNA repair</keyword>
<keyword evidence="9 17" id="KW-0862">Zinc</keyword>
<keyword evidence="2 17" id="KW-0963">Cytoplasm</keyword>
<evidence type="ECO:0000256" key="1">
    <source>
        <dbReference type="ARBA" id="ARBA00004496"/>
    </source>
</evidence>
<evidence type="ECO:0000256" key="6">
    <source>
        <dbReference type="ARBA" id="ARBA00022763"/>
    </source>
</evidence>
<evidence type="ECO:0000256" key="11">
    <source>
        <dbReference type="ARBA" id="ARBA00022881"/>
    </source>
</evidence>
<accession>A0A1F7UZL7</accession>
<organism evidence="19 20">
    <name type="scientific">Candidatus Uhrbacteria bacterium RIFCSPLOWO2_01_FULL_47_25</name>
    <dbReference type="NCBI Taxonomy" id="1802402"/>
    <lineage>
        <taxon>Bacteria</taxon>
        <taxon>Candidatus Uhriibacteriota</taxon>
    </lineage>
</organism>
<feature type="domain" description="ABC transporter" evidence="18">
    <location>
        <begin position="655"/>
        <end position="983"/>
    </location>
</feature>
<name>A0A1F7UZL7_9BACT</name>
<evidence type="ECO:0000256" key="7">
    <source>
        <dbReference type="ARBA" id="ARBA00022769"/>
    </source>
</evidence>
<dbReference type="InterPro" id="IPR041552">
    <property type="entry name" value="UvrA_DNA-bd"/>
</dbReference>
<dbReference type="InterPro" id="IPR003439">
    <property type="entry name" value="ABC_transporter-like_ATP-bd"/>
</dbReference>
<dbReference type="HAMAP" id="MF_00205">
    <property type="entry name" value="UvrA"/>
    <property type="match status" value="1"/>
</dbReference>
<evidence type="ECO:0000256" key="9">
    <source>
        <dbReference type="ARBA" id="ARBA00022833"/>
    </source>
</evidence>
<keyword evidence="4 17" id="KW-0677">Repeat</keyword>
<dbReference type="GO" id="GO:0009381">
    <property type="term" value="F:excinuclease ABC activity"/>
    <property type="evidence" value="ECO:0007669"/>
    <property type="project" value="UniProtKB-UniRule"/>
</dbReference>
<dbReference type="Proteomes" id="UP000176846">
    <property type="component" value="Unassembled WGS sequence"/>
</dbReference>
<dbReference type="InterPro" id="IPR041102">
    <property type="entry name" value="UvrA_inter"/>
</dbReference>
<dbReference type="GO" id="GO:0009432">
    <property type="term" value="P:SOS response"/>
    <property type="evidence" value="ECO:0007669"/>
    <property type="project" value="UniProtKB-UniRule"/>
</dbReference>
<keyword evidence="17" id="KW-0742">SOS response</keyword>
<evidence type="ECO:0000256" key="2">
    <source>
        <dbReference type="ARBA" id="ARBA00022490"/>
    </source>
</evidence>
<dbReference type="Gene3D" id="3.40.50.300">
    <property type="entry name" value="P-loop containing nucleotide triphosphate hydrolases"/>
    <property type="match status" value="3"/>
</dbReference>
<dbReference type="GO" id="GO:0006289">
    <property type="term" value="P:nucleotide-excision repair"/>
    <property type="evidence" value="ECO:0007669"/>
    <property type="project" value="UniProtKB-UniRule"/>
</dbReference>
<keyword evidence="6 17" id="KW-0227">DNA damage</keyword>
<dbReference type="FunFam" id="1.20.1580.10:FF:000002">
    <property type="entry name" value="UvrABC system protein A"/>
    <property type="match status" value="1"/>
</dbReference>
<keyword evidence="5 17" id="KW-0547">Nucleotide-binding</keyword>